<proteinExistence type="predicted"/>
<sequence>MHGACMGPNPSSPPFRPSHSTSPALPLKYNPSFGIWEKQVLGDWANIGRTQPEYEAVQFKQAFRMSKPAFKTLCETHCATLASVTHKCGMQSLLRRGRKYFWNRPVQVLPIR</sequence>
<evidence type="ECO:0000256" key="1">
    <source>
        <dbReference type="SAM" id="MobiDB-lite"/>
    </source>
</evidence>
<dbReference type="EMBL" id="HBIP01029966">
    <property type="protein sequence ID" value="CAE0503072.1"/>
    <property type="molecule type" value="Transcribed_RNA"/>
</dbReference>
<dbReference type="AlphaFoldDB" id="A0A7S3R6A8"/>
<protein>
    <submittedName>
        <fullName evidence="2">Uncharacterized protein</fullName>
    </submittedName>
</protein>
<name>A0A7S3R6A8_DUNTE</name>
<reference evidence="2" key="1">
    <citation type="submission" date="2021-01" db="EMBL/GenBank/DDBJ databases">
        <authorList>
            <person name="Corre E."/>
            <person name="Pelletier E."/>
            <person name="Niang G."/>
            <person name="Scheremetjew M."/>
            <person name="Finn R."/>
            <person name="Kale V."/>
            <person name="Holt S."/>
            <person name="Cochrane G."/>
            <person name="Meng A."/>
            <person name="Brown T."/>
            <person name="Cohen L."/>
        </authorList>
    </citation>
    <scope>NUCLEOTIDE SEQUENCE</scope>
    <source>
        <strain evidence="2">CCMP1320</strain>
    </source>
</reference>
<accession>A0A7S3R6A8</accession>
<gene>
    <name evidence="2" type="ORF">DTER00134_LOCUS18145</name>
</gene>
<evidence type="ECO:0000313" key="2">
    <source>
        <dbReference type="EMBL" id="CAE0503072.1"/>
    </source>
</evidence>
<feature type="region of interest" description="Disordered" evidence="1">
    <location>
        <begin position="1"/>
        <end position="23"/>
    </location>
</feature>
<organism evidence="2">
    <name type="scientific">Dunaliella tertiolecta</name>
    <name type="common">Green alga</name>
    <dbReference type="NCBI Taxonomy" id="3047"/>
    <lineage>
        <taxon>Eukaryota</taxon>
        <taxon>Viridiplantae</taxon>
        <taxon>Chlorophyta</taxon>
        <taxon>core chlorophytes</taxon>
        <taxon>Chlorophyceae</taxon>
        <taxon>CS clade</taxon>
        <taxon>Chlamydomonadales</taxon>
        <taxon>Dunaliellaceae</taxon>
        <taxon>Dunaliella</taxon>
    </lineage>
</organism>